<reference evidence="2" key="2">
    <citation type="submission" date="2023-01" db="EMBL/GenBank/DDBJ databases">
        <title>Draft genome sequence of Maritalea porphyrae strain NBRC 107169.</title>
        <authorList>
            <person name="Sun Q."/>
            <person name="Mori K."/>
        </authorList>
    </citation>
    <scope>NUCLEOTIDE SEQUENCE</scope>
    <source>
        <strain evidence="2">NBRC 107169</strain>
    </source>
</reference>
<dbReference type="CDD" id="cd00885">
    <property type="entry name" value="cinA"/>
    <property type="match status" value="1"/>
</dbReference>
<comment type="caution">
    <text evidence="2">The sequence shown here is derived from an EMBL/GenBank/DDBJ whole genome shotgun (WGS) entry which is preliminary data.</text>
</comment>
<dbReference type="InterPro" id="IPR036425">
    <property type="entry name" value="MoaB/Mog-like_dom_sf"/>
</dbReference>
<dbReference type="EMBL" id="BSNI01000002">
    <property type="protein sequence ID" value="GLQ18761.1"/>
    <property type="molecule type" value="Genomic_DNA"/>
</dbReference>
<dbReference type="SUPFAM" id="SSF53218">
    <property type="entry name" value="Molybdenum cofactor biosynthesis proteins"/>
    <property type="match status" value="1"/>
</dbReference>
<keyword evidence="3" id="KW-1185">Reference proteome</keyword>
<evidence type="ECO:0000259" key="1">
    <source>
        <dbReference type="SMART" id="SM00852"/>
    </source>
</evidence>
<protein>
    <submittedName>
        <fullName evidence="2">Molybdenum cofactor biosynthesis protein</fullName>
    </submittedName>
</protein>
<evidence type="ECO:0000313" key="2">
    <source>
        <dbReference type="EMBL" id="GLQ18761.1"/>
    </source>
</evidence>
<accession>A0ABQ5UU03</accession>
<dbReference type="InterPro" id="IPR056596">
    <property type="entry name" value="FLAD1_M"/>
</dbReference>
<dbReference type="Pfam" id="PF24102">
    <property type="entry name" value="FLAD1_M"/>
    <property type="match status" value="1"/>
</dbReference>
<dbReference type="RefSeq" id="WP_284365817.1">
    <property type="nucleotide sequence ID" value="NZ_BSNI01000002.1"/>
</dbReference>
<proteinExistence type="predicted"/>
<dbReference type="PANTHER" id="PTHR13939">
    <property type="entry name" value="NICOTINAMIDE-NUCLEOTIDE AMIDOHYDROLASE PNCC"/>
    <property type="match status" value="1"/>
</dbReference>
<name>A0ABQ5UU03_9HYPH</name>
<feature type="domain" description="MoaB/Mog" evidence="1">
    <location>
        <begin position="13"/>
        <end position="173"/>
    </location>
</feature>
<dbReference type="Gene3D" id="3.40.980.10">
    <property type="entry name" value="MoaB/Mog-like domain"/>
    <property type="match status" value="1"/>
</dbReference>
<dbReference type="Proteomes" id="UP001161405">
    <property type="component" value="Unassembled WGS sequence"/>
</dbReference>
<dbReference type="InterPro" id="IPR050101">
    <property type="entry name" value="CinA"/>
</dbReference>
<dbReference type="Pfam" id="PF00994">
    <property type="entry name" value="MoCF_biosynth"/>
    <property type="match status" value="1"/>
</dbReference>
<sequence length="252" mass="27119">MADANNQKRVTAGMLVIGDEILSGRTKDKNIGTVADFCADLNIELCEVRVIADEIDEIVDALNALRKKFTYVFTTGGIGPTHDDITADGVAKAFGVALKVDDRAIKMMQDRFTDYPMNEGRLRMARIPDGGELIPNTVSGAPGIHIGNVYVMAGVPKIMQGMLEAIAPKLETGIEVFSASCDSQVGESSLSEPLAALQNSYPTVKIGSYPQMGSDKYVTQIVLRSADKPLLDEATQKVRDIIAAATKNKLKI</sequence>
<dbReference type="SMART" id="SM00852">
    <property type="entry name" value="MoCF_biosynth"/>
    <property type="match status" value="1"/>
</dbReference>
<evidence type="ECO:0000313" key="3">
    <source>
        <dbReference type="Proteomes" id="UP001161405"/>
    </source>
</evidence>
<dbReference type="InterPro" id="IPR001453">
    <property type="entry name" value="MoaB/Mog_dom"/>
</dbReference>
<gene>
    <name evidence="2" type="primary">cinA</name>
    <name evidence="2" type="ORF">GCM10007879_30100</name>
</gene>
<dbReference type="PANTHER" id="PTHR13939:SF0">
    <property type="entry name" value="NMN AMIDOHYDROLASE-LIKE PROTEIN YFAY"/>
    <property type="match status" value="1"/>
</dbReference>
<organism evidence="2 3">
    <name type="scientific">Maritalea porphyrae</name>
    <dbReference type="NCBI Taxonomy" id="880732"/>
    <lineage>
        <taxon>Bacteria</taxon>
        <taxon>Pseudomonadati</taxon>
        <taxon>Pseudomonadota</taxon>
        <taxon>Alphaproteobacteria</taxon>
        <taxon>Hyphomicrobiales</taxon>
        <taxon>Devosiaceae</taxon>
        <taxon>Maritalea</taxon>
    </lineage>
</organism>
<reference evidence="2" key="1">
    <citation type="journal article" date="2014" name="Int. J. Syst. Evol. Microbiol.">
        <title>Complete genome of a new Firmicutes species belonging to the dominant human colonic microbiota ('Ruminococcus bicirculans') reveals two chromosomes and a selective capacity to utilize plant glucans.</title>
        <authorList>
            <consortium name="NISC Comparative Sequencing Program"/>
            <person name="Wegmann U."/>
            <person name="Louis P."/>
            <person name="Goesmann A."/>
            <person name="Henrissat B."/>
            <person name="Duncan S.H."/>
            <person name="Flint H.J."/>
        </authorList>
    </citation>
    <scope>NUCLEOTIDE SEQUENCE</scope>
    <source>
        <strain evidence="2">NBRC 107169</strain>
    </source>
</reference>